<evidence type="ECO:0000256" key="6">
    <source>
        <dbReference type="SAM" id="Phobius"/>
    </source>
</evidence>
<keyword evidence="5 6" id="KW-0472">Membrane</keyword>
<dbReference type="InterPro" id="IPR012506">
    <property type="entry name" value="TMEM86B-like"/>
</dbReference>
<evidence type="ECO:0000256" key="5">
    <source>
        <dbReference type="ARBA" id="ARBA00023136"/>
    </source>
</evidence>
<evidence type="ECO:0000256" key="2">
    <source>
        <dbReference type="ARBA" id="ARBA00007375"/>
    </source>
</evidence>
<comment type="similarity">
    <text evidence="2">Belongs to the TMEM86 family.</text>
</comment>
<keyword evidence="8" id="KW-1185">Reference proteome</keyword>
<feature type="transmembrane region" description="Helical" evidence="6">
    <location>
        <begin position="12"/>
        <end position="30"/>
    </location>
</feature>
<proteinExistence type="inferred from homology"/>
<protein>
    <recommendedName>
        <fullName evidence="9">YhhN-like protein</fullName>
    </recommendedName>
</protein>
<dbReference type="Pfam" id="PF07947">
    <property type="entry name" value="YhhN"/>
    <property type="match status" value="1"/>
</dbReference>
<evidence type="ECO:0000313" key="7">
    <source>
        <dbReference type="EMBL" id="TCS90865.1"/>
    </source>
</evidence>
<reference evidence="7 8" key="1">
    <citation type="submission" date="2019-03" db="EMBL/GenBank/DDBJ databases">
        <title>Genomic Encyclopedia of Type Strains, Phase IV (KMG-IV): sequencing the most valuable type-strain genomes for metagenomic binning, comparative biology and taxonomic classification.</title>
        <authorList>
            <person name="Goeker M."/>
        </authorList>
    </citation>
    <scope>NUCLEOTIDE SEQUENCE [LARGE SCALE GENOMIC DNA]</scope>
    <source>
        <strain evidence="7 8">DSM 26752</strain>
    </source>
</reference>
<dbReference type="AlphaFoldDB" id="A0A4R3L2W4"/>
<dbReference type="OrthoDB" id="1707404at2"/>
<organism evidence="7 8">
    <name type="scientific">Keratinibaculum paraultunense</name>
    <dbReference type="NCBI Taxonomy" id="1278232"/>
    <lineage>
        <taxon>Bacteria</taxon>
        <taxon>Bacillati</taxon>
        <taxon>Bacillota</taxon>
        <taxon>Tissierellia</taxon>
        <taxon>Tissierellales</taxon>
        <taxon>Tepidimicrobiaceae</taxon>
        <taxon>Keratinibaculum</taxon>
    </lineage>
</organism>
<accession>A0A4R3L2W4</accession>
<feature type="transmembrane region" description="Helical" evidence="6">
    <location>
        <begin position="206"/>
        <end position="226"/>
    </location>
</feature>
<gene>
    <name evidence="7" type="ORF">EDD65_103177</name>
</gene>
<comment type="subcellular location">
    <subcellularLocation>
        <location evidence="1">Membrane</location>
        <topology evidence="1">Multi-pass membrane protein</topology>
    </subcellularLocation>
</comment>
<feature type="transmembrane region" description="Helical" evidence="6">
    <location>
        <begin position="176"/>
        <end position="200"/>
    </location>
</feature>
<comment type="caution">
    <text evidence="7">The sequence shown here is derived from an EMBL/GenBank/DDBJ whole genome shotgun (WGS) entry which is preliminary data.</text>
</comment>
<name>A0A4R3L2W4_9FIRM</name>
<feature type="transmembrane region" description="Helical" evidence="6">
    <location>
        <begin position="69"/>
        <end position="85"/>
    </location>
</feature>
<evidence type="ECO:0000256" key="3">
    <source>
        <dbReference type="ARBA" id="ARBA00022692"/>
    </source>
</evidence>
<sequence>MFKFIHKGRVIRVLLLLISILYMWFMYIDIYDIQSCISSDKLKFLSMILIFVISILAKKDVLNHKDLHLLQIGLFITVIADLFLLVLNNHYILGISLFSIVQIIYIIRYKCGDIKFVIRKFVVIFISLLIIYFMVNKLVMKFDFIWVMGVFYAYCLISSVVEAFKVYRYKRYPKPNCYMILIGMILFLLCDINVAIYNIFNEGLLYSISSVSMWLFYLPSQVLLSLSGYDYKFL</sequence>
<evidence type="ECO:0000313" key="8">
    <source>
        <dbReference type="Proteomes" id="UP000294567"/>
    </source>
</evidence>
<feature type="transmembrane region" description="Helical" evidence="6">
    <location>
        <begin position="121"/>
        <end position="139"/>
    </location>
</feature>
<evidence type="ECO:0000256" key="4">
    <source>
        <dbReference type="ARBA" id="ARBA00022989"/>
    </source>
</evidence>
<feature type="transmembrane region" description="Helical" evidence="6">
    <location>
        <begin position="42"/>
        <end position="57"/>
    </location>
</feature>
<feature type="transmembrane region" description="Helical" evidence="6">
    <location>
        <begin position="91"/>
        <end position="109"/>
    </location>
</feature>
<dbReference type="Proteomes" id="UP000294567">
    <property type="component" value="Unassembled WGS sequence"/>
</dbReference>
<dbReference type="RefSeq" id="WP_132026587.1">
    <property type="nucleotide sequence ID" value="NZ_CP068564.1"/>
</dbReference>
<keyword evidence="3 6" id="KW-0812">Transmembrane</keyword>
<feature type="transmembrane region" description="Helical" evidence="6">
    <location>
        <begin position="145"/>
        <end position="164"/>
    </location>
</feature>
<dbReference type="EMBL" id="SMAE01000003">
    <property type="protein sequence ID" value="TCS90865.1"/>
    <property type="molecule type" value="Genomic_DNA"/>
</dbReference>
<evidence type="ECO:0000256" key="1">
    <source>
        <dbReference type="ARBA" id="ARBA00004141"/>
    </source>
</evidence>
<keyword evidence="4 6" id="KW-1133">Transmembrane helix</keyword>
<dbReference type="GO" id="GO:0016020">
    <property type="term" value="C:membrane"/>
    <property type="evidence" value="ECO:0007669"/>
    <property type="project" value="UniProtKB-SubCell"/>
</dbReference>
<evidence type="ECO:0008006" key="9">
    <source>
        <dbReference type="Google" id="ProtNLM"/>
    </source>
</evidence>